<dbReference type="EMBL" id="LGRB01000008">
    <property type="protein sequence ID" value="OCT52826.1"/>
    <property type="molecule type" value="Genomic_DNA"/>
</dbReference>
<gene>
    <name evidence="1" type="ORF">CLCR_11023</name>
</gene>
<keyword evidence="2" id="KW-1185">Reference proteome</keyword>
<comment type="caution">
    <text evidence="1">The sequence shown here is derived from an EMBL/GenBank/DDBJ whole genome shotgun (WGS) entry which is preliminary data.</text>
</comment>
<name>A0A1C1CWL8_9EURO</name>
<protein>
    <submittedName>
        <fullName evidence="1">Uncharacterized protein</fullName>
    </submittedName>
</protein>
<organism evidence="1 2">
    <name type="scientific">Cladophialophora carrionii</name>
    <dbReference type="NCBI Taxonomy" id="86049"/>
    <lineage>
        <taxon>Eukaryota</taxon>
        <taxon>Fungi</taxon>
        <taxon>Dikarya</taxon>
        <taxon>Ascomycota</taxon>
        <taxon>Pezizomycotina</taxon>
        <taxon>Eurotiomycetes</taxon>
        <taxon>Chaetothyriomycetidae</taxon>
        <taxon>Chaetothyriales</taxon>
        <taxon>Herpotrichiellaceae</taxon>
        <taxon>Cladophialophora</taxon>
    </lineage>
</organism>
<dbReference type="VEuPathDB" id="FungiDB:CLCR_11023"/>
<sequence length="107" mass="11173">MLIQINVGLVPAPMRKAGLTAVVEGHPFRACYFVCFGGLSLVILAPGASGSVHFATPDGLAAEDEDEAEAGGRVEFVCVDEEAGNRAEEFCDDCEEEEAGAAVLEGR</sequence>
<proteinExistence type="predicted"/>
<evidence type="ECO:0000313" key="2">
    <source>
        <dbReference type="Proteomes" id="UP000094526"/>
    </source>
</evidence>
<dbReference type="AlphaFoldDB" id="A0A1C1CWL8"/>
<evidence type="ECO:0000313" key="1">
    <source>
        <dbReference type="EMBL" id="OCT52826.1"/>
    </source>
</evidence>
<reference evidence="2" key="1">
    <citation type="submission" date="2015-07" db="EMBL/GenBank/DDBJ databases">
        <authorList>
            <person name="Teixeira M.M."/>
            <person name="Souza R.C."/>
            <person name="Almeida L.G."/>
            <person name="Vicente V.A."/>
            <person name="de Hoog S."/>
            <person name="Bocca A.L."/>
            <person name="de Almeida S.R."/>
            <person name="Vasconcelos A.T."/>
            <person name="Felipe M.S."/>
        </authorList>
    </citation>
    <scope>NUCLEOTIDE SEQUENCE [LARGE SCALE GENOMIC DNA]</scope>
    <source>
        <strain evidence="2">KSF</strain>
    </source>
</reference>
<accession>A0A1C1CWL8</accession>
<dbReference type="Proteomes" id="UP000094526">
    <property type="component" value="Unassembled WGS sequence"/>
</dbReference>